<dbReference type="InterPro" id="IPR036271">
    <property type="entry name" value="Tet_transcr_reg_TetR-rel_C_sf"/>
</dbReference>
<dbReference type="AlphaFoldDB" id="A0A1M6HQV6"/>
<organism evidence="5 6">
    <name type="scientific">Muricoccus roseus</name>
    <dbReference type="NCBI Taxonomy" id="198092"/>
    <lineage>
        <taxon>Bacteria</taxon>
        <taxon>Pseudomonadati</taxon>
        <taxon>Pseudomonadota</taxon>
        <taxon>Alphaproteobacteria</taxon>
        <taxon>Acetobacterales</taxon>
        <taxon>Roseomonadaceae</taxon>
        <taxon>Muricoccus</taxon>
    </lineage>
</organism>
<name>A0A1M6HQV6_9PROT</name>
<evidence type="ECO:0000256" key="2">
    <source>
        <dbReference type="PROSITE-ProRule" id="PRU00335"/>
    </source>
</evidence>
<dbReference type="RefSeq" id="WP_073134383.1">
    <property type="nucleotide sequence ID" value="NZ_FQZF01000010.1"/>
</dbReference>
<evidence type="ECO:0000313" key="6">
    <source>
        <dbReference type="Proteomes" id="UP000184387"/>
    </source>
</evidence>
<evidence type="ECO:0000259" key="4">
    <source>
        <dbReference type="PROSITE" id="PS50977"/>
    </source>
</evidence>
<protein>
    <submittedName>
        <fullName evidence="5">Transcriptional regulator, TetR family</fullName>
    </submittedName>
</protein>
<dbReference type="InterPro" id="IPR050109">
    <property type="entry name" value="HTH-type_TetR-like_transc_reg"/>
</dbReference>
<feature type="DNA-binding region" description="H-T-H motif" evidence="2">
    <location>
        <begin position="45"/>
        <end position="64"/>
    </location>
</feature>
<dbReference type="SUPFAM" id="SSF46689">
    <property type="entry name" value="Homeodomain-like"/>
    <property type="match status" value="1"/>
</dbReference>
<keyword evidence="1 2" id="KW-0238">DNA-binding</keyword>
<keyword evidence="6" id="KW-1185">Reference proteome</keyword>
<feature type="region of interest" description="Disordered" evidence="3">
    <location>
        <begin position="1"/>
        <end position="23"/>
    </location>
</feature>
<gene>
    <name evidence="5" type="ORF">SAMN02745194_02096</name>
</gene>
<dbReference type="GO" id="GO:0003677">
    <property type="term" value="F:DNA binding"/>
    <property type="evidence" value="ECO:0007669"/>
    <property type="project" value="UniProtKB-UniRule"/>
</dbReference>
<dbReference type="PROSITE" id="PS50977">
    <property type="entry name" value="HTH_TETR_2"/>
    <property type="match status" value="1"/>
</dbReference>
<evidence type="ECO:0000313" key="5">
    <source>
        <dbReference type="EMBL" id="SHJ24600.1"/>
    </source>
</evidence>
<dbReference type="STRING" id="198092.SAMN02745194_02096"/>
<dbReference type="OrthoDB" id="2356263at2"/>
<dbReference type="InterPro" id="IPR001647">
    <property type="entry name" value="HTH_TetR"/>
</dbReference>
<dbReference type="PANTHER" id="PTHR30328:SF54">
    <property type="entry name" value="HTH-TYPE TRANSCRIPTIONAL REPRESSOR SCO4008"/>
    <property type="match status" value="1"/>
</dbReference>
<dbReference type="PANTHER" id="PTHR30328">
    <property type="entry name" value="TRANSCRIPTIONAL REPRESSOR"/>
    <property type="match status" value="1"/>
</dbReference>
<evidence type="ECO:0000256" key="1">
    <source>
        <dbReference type="ARBA" id="ARBA00023125"/>
    </source>
</evidence>
<dbReference type="Pfam" id="PF00440">
    <property type="entry name" value="TetR_N"/>
    <property type="match status" value="1"/>
</dbReference>
<dbReference type="Proteomes" id="UP000184387">
    <property type="component" value="Unassembled WGS sequence"/>
</dbReference>
<sequence length="220" mass="24411">MRRPDATTPQPTRRAPGRRDPENTRRALLEAAIGEFAAKGLAGARVDEIAARSGVNKQLVYHYFGTKEDLYAAALEEVYAEIRRQEQALHLADLAPLDAMARLVGFSFDYLAGHPEFVALLNDENQHGARHVRQSRQLRAMHSPLIGLVDETLARGAAEGVFRGDLDAVDVYISIAGIAYFYFSNNRTLSAIFGARLDTKAAIARRRRHVIDFVLSALRP</sequence>
<accession>A0A1M6HQV6</accession>
<proteinExistence type="predicted"/>
<feature type="domain" description="HTH tetR-type" evidence="4">
    <location>
        <begin position="22"/>
        <end position="82"/>
    </location>
</feature>
<dbReference type="EMBL" id="FQZF01000010">
    <property type="protein sequence ID" value="SHJ24600.1"/>
    <property type="molecule type" value="Genomic_DNA"/>
</dbReference>
<dbReference type="InterPro" id="IPR041474">
    <property type="entry name" value="NicS_C"/>
</dbReference>
<dbReference type="InterPro" id="IPR009057">
    <property type="entry name" value="Homeodomain-like_sf"/>
</dbReference>
<dbReference type="PRINTS" id="PR00455">
    <property type="entry name" value="HTHTETR"/>
</dbReference>
<evidence type="ECO:0000256" key="3">
    <source>
        <dbReference type="SAM" id="MobiDB-lite"/>
    </source>
</evidence>
<dbReference type="Gene3D" id="1.10.357.10">
    <property type="entry name" value="Tetracycline Repressor, domain 2"/>
    <property type="match status" value="1"/>
</dbReference>
<dbReference type="Pfam" id="PF17938">
    <property type="entry name" value="TetR_C_29"/>
    <property type="match status" value="1"/>
</dbReference>
<reference evidence="5 6" key="1">
    <citation type="submission" date="2016-11" db="EMBL/GenBank/DDBJ databases">
        <authorList>
            <person name="Jaros S."/>
            <person name="Januszkiewicz K."/>
            <person name="Wedrychowicz H."/>
        </authorList>
    </citation>
    <scope>NUCLEOTIDE SEQUENCE [LARGE SCALE GENOMIC DNA]</scope>
    <source>
        <strain evidence="5 6">DSM 14916</strain>
    </source>
</reference>
<dbReference type="SUPFAM" id="SSF48498">
    <property type="entry name" value="Tetracyclin repressor-like, C-terminal domain"/>
    <property type="match status" value="1"/>
</dbReference>